<dbReference type="InterPro" id="IPR036388">
    <property type="entry name" value="WH-like_DNA-bd_sf"/>
</dbReference>
<proteinExistence type="inferred from homology"/>
<dbReference type="Gene3D" id="1.10.10.10">
    <property type="entry name" value="Winged helix-like DNA-binding domain superfamily/Winged helix DNA-binding domain"/>
    <property type="match status" value="1"/>
</dbReference>
<dbReference type="PANTHER" id="PTHR30537:SF5">
    <property type="entry name" value="HTH-TYPE TRANSCRIPTIONAL ACTIVATOR TTDR-RELATED"/>
    <property type="match status" value="1"/>
</dbReference>
<dbReference type="AlphaFoldDB" id="A0A3G8HCM5"/>
<dbReference type="CDD" id="cd08422">
    <property type="entry name" value="PBP2_CrgA_like"/>
    <property type="match status" value="1"/>
</dbReference>
<dbReference type="InterPro" id="IPR036390">
    <property type="entry name" value="WH_DNA-bd_sf"/>
</dbReference>
<evidence type="ECO:0000259" key="5">
    <source>
        <dbReference type="PROSITE" id="PS50931"/>
    </source>
</evidence>
<evidence type="ECO:0000256" key="3">
    <source>
        <dbReference type="ARBA" id="ARBA00023125"/>
    </source>
</evidence>
<dbReference type="SUPFAM" id="SSF53850">
    <property type="entry name" value="Periplasmic binding protein-like II"/>
    <property type="match status" value="1"/>
</dbReference>
<evidence type="ECO:0000256" key="2">
    <source>
        <dbReference type="ARBA" id="ARBA00023015"/>
    </source>
</evidence>
<gene>
    <name evidence="6" type="ORF">EHF44_26720</name>
</gene>
<dbReference type="Proteomes" id="UP000270411">
    <property type="component" value="Plasmid unnamed2"/>
</dbReference>
<reference evidence="7" key="1">
    <citation type="submission" date="2018-11" db="EMBL/GenBank/DDBJ databases">
        <title>FDA dAtabase for Regulatory Grade micrObial Sequences (FDA-ARGOS): Supporting development and validation of Infectious Disease Dx tests.</title>
        <authorList>
            <person name="Goldberg B."/>
            <person name="Campos J."/>
            <person name="Tallon L."/>
            <person name="Sadzewicz L."/>
            <person name="Zhao X."/>
            <person name="Vavikolanu K."/>
            <person name="Mehta A."/>
            <person name="Aluvathingal J."/>
            <person name="Nadendla S."/>
            <person name="Geyer C."/>
            <person name="Nandy P."/>
            <person name="Yan Y."/>
            <person name="Sichtig H."/>
        </authorList>
    </citation>
    <scope>NUCLEOTIDE SEQUENCE [LARGE SCALE GENOMIC DNA]</scope>
    <source>
        <strain evidence="7">FDAARGOS_614</strain>
        <plasmid evidence="7">unnamed2</plasmid>
    </source>
</reference>
<dbReference type="InterPro" id="IPR005119">
    <property type="entry name" value="LysR_subst-bd"/>
</dbReference>
<name>A0A3G8HCM5_9BURK</name>
<keyword evidence="4" id="KW-0804">Transcription</keyword>
<evidence type="ECO:0000256" key="4">
    <source>
        <dbReference type="ARBA" id="ARBA00023163"/>
    </source>
</evidence>
<keyword evidence="2" id="KW-0805">Transcription regulation</keyword>
<dbReference type="Pfam" id="PF00126">
    <property type="entry name" value="HTH_1"/>
    <property type="match status" value="1"/>
</dbReference>
<dbReference type="FunFam" id="1.10.10.10:FF:000001">
    <property type="entry name" value="LysR family transcriptional regulator"/>
    <property type="match status" value="1"/>
</dbReference>
<dbReference type="OrthoDB" id="8523827at2"/>
<keyword evidence="6" id="KW-0614">Plasmid</keyword>
<protein>
    <submittedName>
        <fullName evidence="6">LysR family transcriptional regulator</fullName>
    </submittedName>
</protein>
<dbReference type="Pfam" id="PF03466">
    <property type="entry name" value="LysR_substrate"/>
    <property type="match status" value="1"/>
</dbReference>
<geneLocation type="plasmid" evidence="6">
    <name>unnamed2</name>
</geneLocation>
<comment type="similarity">
    <text evidence="1">Belongs to the LysR transcriptional regulatory family.</text>
</comment>
<dbReference type="InterPro" id="IPR058163">
    <property type="entry name" value="LysR-type_TF_proteobact-type"/>
</dbReference>
<dbReference type="SUPFAM" id="SSF46785">
    <property type="entry name" value="Winged helix' DNA-binding domain"/>
    <property type="match status" value="1"/>
</dbReference>
<accession>A0A3G8HCM5</accession>
<keyword evidence="3" id="KW-0238">DNA-binding</keyword>
<sequence>MESSLVVTHSNRAAPLHRADARSAAFGTSYTGIMAFMAVATEGSFVKAGERLGISRSAISRNVQKLESQLSTRLFVRTTRNTQLTHEGRRFFDNCHQGIARMEEAMNDMLELRQGPPSGLIKIGTPISFGRKVLAPLLERFSNAYPDISLDLHLDDGLLDHALDEIDVVFRSGRIEDSSIIARRLGPMRRAVCAAPSYVAAHGLPATLEELAHHQCISHRIVTGRVQEWEFHREGRVRKLAPTSRFTVNNSDLVLHTVLHGWGVAQMADFQIAEHVSANELVVTLADELPNDLGHYICYQSRRHLPARTRVFIDFMVAEFPRFSFGGAGLDA</sequence>
<dbReference type="GO" id="GO:0003677">
    <property type="term" value="F:DNA binding"/>
    <property type="evidence" value="ECO:0007669"/>
    <property type="project" value="UniProtKB-KW"/>
</dbReference>
<dbReference type="GO" id="GO:0003700">
    <property type="term" value="F:DNA-binding transcription factor activity"/>
    <property type="evidence" value="ECO:0007669"/>
    <property type="project" value="InterPro"/>
</dbReference>
<dbReference type="KEGG" id="cpau:EHF44_26720"/>
<dbReference type="PROSITE" id="PS50931">
    <property type="entry name" value="HTH_LYSR"/>
    <property type="match status" value="1"/>
</dbReference>
<evidence type="ECO:0000313" key="7">
    <source>
        <dbReference type="Proteomes" id="UP000270411"/>
    </source>
</evidence>
<dbReference type="Gene3D" id="3.40.190.290">
    <property type="match status" value="1"/>
</dbReference>
<dbReference type="InterPro" id="IPR000847">
    <property type="entry name" value="LysR_HTH_N"/>
</dbReference>
<dbReference type="EMBL" id="CP033971">
    <property type="protein sequence ID" value="AZG17332.1"/>
    <property type="molecule type" value="Genomic_DNA"/>
</dbReference>
<dbReference type="PRINTS" id="PR00039">
    <property type="entry name" value="HTHLYSR"/>
</dbReference>
<dbReference type="PANTHER" id="PTHR30537">
    <property type="entry name" value="HTH-TYPE TRANSCRIPTIONAL REGULATOR"/>
    <property type="match status" value="1"/>
</dbReference>
<evidence type="ECO:0000256" key="1">
    <source>
        <dbReference type="ARBA" id="ARBA00009437"/>
    </source>
</evidence>
<feature type="domain" description="HTH lysR-type" evidence="5">
    <location>
        <begin position="28"/>
        <end position="85"/>
    </location>
</feature>
<evidence type="ECO:0000313" key="6">
    <source>
        <dbReference type="EMBL" id="AZG17332.1"/>
    </source>
</evidence>
<organism evidence="6 7">
    <name type="scientific">Cupriavidus pauculus</name>
    <dbReference type="NCBI Taxonomy" id="82633"/>
    <lineage>
        <taxon>Bacteria</taxon>
        <taxon>Pseudomonadati</taxon>
        <taxon>Pseudomonadota</taxon>
        <taxon>Betaproteobacteria</taxon>
        <taxon>Burkholderiales</taxon>
        <taxon>Burkholderiaceae</taxon>
        <taxon>Cupriavidus</taxon>
    </lineage>
</organism>